<accession>A0ABX5Y3H8</accession>
<proteinExistence type="predicted"/>
<gene>
    <name evidence="1" type="ORF">TBK1r_78800</name>
</gene>
<evidence type="ECO:0000313" key="2">
    <source>
        <dbReference type="Proteomes" id="UP000318081"/>
    </source>
</evidence>
<reference evidence="1 2" key="1">
    <citation type="submission" date="2019-02" db="EMBL/GenBank/DDBJ databases">
        <title>Deep-cultivation of Planctomycetes and their phenomic and genomic characterization uncovers novel biology.</title>
        <authorList>
            <person name="Wiegand S."/>
            <person name="Jogler M."/>
            <person name="Boedeker C."/>
            <person name="Pinto D."/>
            <person name="Vollmers J."/>
            <person name="Rivas-Marin E."/>
            <person name="Kohn T."/>
            <person name="Peeters S.H."/>
            <person name="Heuer A."/>
            <person name="Rast P."/>
            <person name="Oberbeckmann S."/>
            <person name="Bunk B."/>
            <person name="Jeske O."/>
            <person name="Meyerdierks A."/>
            <person name="Storesund J.E."/>
            <person name="Kallscheuer N."/>
            <person name="Luecker S."/>
            <person name="Lage O.M."/>
            <person name="Pohl T."/>
            <person name="Merkel B.J."/>
            <person name="Hornburger P."/>
            <person name="Mueller R.-W."/>
            <person name="Bruemmer F."/>
            <person name="Labrenz M."/>
            <person name="Spormann A.M."/>
            <person name="Op den Camp H."/>
            <person name="Overmann J."/>
            <person name="Amann R."/>
            <person name="Jetten M.S.M."/>
            <person name="Mascher T."/>
            <person name="Medema M.H."/>
            <person name="Devos D.P."/>
            <person name="Kaster A.-K."/>
            <person name="Ovreas L."/>
            <person name="Rohde M."/>
            <person name="Galperin M.Y."/>
            <person name="Jogler C."/>
        </authorList>
    </citation>
    <scope>NUCLEOTIDE SEQUENCE [LARGE SCALE GENOMIC DNA]</scope>
    <source>
        <strain evidence="1 2">TBK1r</strain>
    </source>
</reference>
<evidence type="ECO:0000313" key="1">
    <source>
        <dbReference type="EMBL" id="QDV88845.1"/>
    </source>
</evidence>
<protein>
    <recommendedName>
        <fullName evidence="3">Mu-like prophage protein Com</fullName>
    </recommendedName>
</protein>
<dbReference type="RefSeq" id="WP_145221598.1">
    <property type="nucleotide sequence ID" value="NZ_CP036432.1"/>
</dbReference>
<organism evidence="1 2">
    <name type="scientific">Stieleria magnilauensis</name>
    <dbReference type="NCBI Taxonomy" id="2527963"/>
    <lineage>
        <taxon>Bacteria</taxon>
        <taxon>Pseudomonadati</taxon>
        <taxon>Planctomycetota</taxon>
        <taxon>Planctomycetia</taxon>
        <taxon>Pirellulales</taxon>
        <taxon>Pirellulaceae</taxon>
        <taxon>Stieleria</taxon>
    </lineage>
</organism>
<evidence type="ECO:0008006" key="3">
    <source>
        <dbReference type="Google" id="ProtNLM"/>
    </source>
</evidence>
<name>A0ABX5Y3H8_9BACT</name>
<dbReference type="Proteomes" id="UP000318081">
    <property type="component" value="Chromosome"/>
</dbReference>
<sequence>MDGKNERMLCQCPRGHRLRGDVTLIGKTIRCPRCQEVFVFGYAIREVLSDTAVLKILAETPTRAGVRASV</sequence>
<keyword evidence="2" id="KW-1185">Reference proteome</keyword>
<dbReference type="EMBL" id="CP036432">
    <property type="protein sequence ID" value="QDV88845.1"/>
    <property type="molecule type" value="Genomic_DNA"/>
</dbReference>